<keyword evidence="2" id="KW-0808">Transferase</keyword>
<dbReference type="InterPro" id="IPR016181">
    <property type="entry name" value="Acyl_CoA_acyltransferase"/>
</dbReference>
<dbReference type="Proteomes" id="UP000062912">
    <property type="component" value="Unassembled WGS sequence"/>
</dbReference>
<dbReference type="Pfam" id="PF00583">
    <property type="entry name" value="Acetyltransf_1"/>
    <property type="match status" value="1"/>
</dbReference>
<reference evidence="2 3" key="1">
    <citation type="submission" date="2015-11" db="EMBL/GenBank/DDBJ databases">
        <title>Expanding the genomic diversity of Burkholderia species for the development of highly accurate diagnostics.</title>
        <authorList>
            <person name="Sahl J."/>
            <person name="Keim P."/>
            <person name="Wagner D."/>
        </authorList>
    </citation>
    <scope>NUCLEOTIDE SEQUENCE [LARGE SCALE GENOMIC DNA]</scope>
    <source>
        <strain evidence="2 3">MSMB368WGS</strain>
    </source>
</reference>
<sequence>MIASPDVSFQLADTAQPAARDFISRKLGEFNDAVTGRADSASLDVYVTDPATGEVLGGLTGRTSLGLFFIDLFYLPDSLRGGGVGSRLLQTAEAEAKRRGCSRAVLYTISFQAPGFYRKQGYEVFGEVPCEPEGASRVFMVKLL</sequence>
<evidence type="ECO:0000259" key="1">
    <source>
        <dbReference type="PROSITE" id="PS51186"/>
    </source>
</evidence>
<comment type="caution">
    <text evidence="2">The sequence shown here is derived from an EMBL/GenBank/DDBJ whole genome shotgun (WGS) entry which is preliminary data.</text>
</comment>
<dbReference type="PROSITE" id="PS51186">
    <property type="entry name" value="GNAT"/>
    <property type="match status" value="1"/>
</dbReference>
<dbReference type="GO" id="GO:0016747">
    <property type="term" value="F:acyltransferase activity, transferring groups other than amino-acyl groups"/>
    <property type="evidence" value="ECO:0007669"/>
    <property type="project" value="InterPro"/>
</dbReference>
<accession>A0A132E754</accession>
<gene>
    <name evidence="2" type="ORF">WT56_30155</name>
</gene>
<protein>
    <submittedName>
        <fullName evidence="2">GCN5 family acetyltransferase</fullName>
    </submittedName>
</protein>
<dbReference type="EMBL" id="LPJR01000087">
    <property type="protein sequence ID" value="KWF18691.1"/>
    <property type="molecule type" value="Genomic_DNA"/>
</dbReference>
<dbReference type="CDD" id="cd04301">
    <property type="entry name" value="NAT_SF"/>
    <property type="match status" value="1"/>
</dbReference>
<dbReference type="Gene3D" id="3.40.630.30">
    <property type="match status" value="1"/>
</dbReference>
<name>A0A132E754_9BURK</name>
<dbReference type="RefSeq" id="WP_060246403.1">
    <property type="nucleotide sequence ID" value="NZ_LPJR01000087.1"/>
</dbReference>
<proteinExistence type="predicted"/>
<feature type="domain" description="N-acetyltransferase" evidence="1">
    <location>
        <begin position="1"/>
        <end position="144"/>
    </location>
</feature>
<evidence type="ECO:0000313" key="2">
    <source>
        <dbReference type="EMBL" id="KWF18691.1"/>
    </source>
</evidence>
<evidence type="ECO:0000313" key="3">
    <source>
        <dbReference type="Proteomes" id="UP000062912"/>
    </source>
</evidence>
<dbReference type="InterPro" id="IPR000182">
    <property type="entry name" value="GNAT_dom"/>
</dbReference>
<organism evidence="2 3">
    <name type="scientific">Burkholderia pseudomultivorans</name>
    <dbReference type="NCBI Taxonomy" id="1207504"/>
    <lineage>
        <taxon>Bacteria</taxon>
        <taxon>Pseudomonadati</taxon>
        <taxon>Pseudomonadota</taxon>
        <taxon>Betaproteobacteria</taxon>
        <taxon>Burkholderiales</taxon>
        <taxon>Burkholderiaceae</taxon>
        <taxon>Burkholderia</taxon>
        <taxon>Burkholderia cepacia complex</taxon>
    </lineage>
</organism>
<dbReference type="OrthoDB" id="9787920at2"/>
<dbReference type="SUPFAM" id="SSF55729">
    <property type="entry name" value="Acyl-CoA N-acyltransferases (Nat)"/>
    <property type="match status" value="1"/>
</dbReference>
<dbReference type="AlphaFoldDB" id="A0A132E754"/>